<name>A0ABM9BKB8_9BACL</name>
<dbReference type="RefSeq" id="WP_234541466.1">
    <property type="nucleotide sequence ID" value="NZ_CAKMAB010000058.1"/>
</dbReference>
<dbReference type="InterPro" id="IPR036412">
    <property type="entry name" value="HAD-like_sf"/>
</dbReference>
<dbReference type="EMBL" id="CAKMAB010000058">
    <property type="protein sequence ID" value="CAH1059496.1"/>
    <property type="molecule type" value="Genomic_DNA"/>
</dbReference>
<accession>A0ABM9BKB8</accession>
<gene>
    <name evidence="1" type="ORF">PAECIP111894_05705</name>
</gene>
<organism evidence="1 2">
    <name type="scientific">Paenibacillus pseudetheri</name>
    <dbReference type="NCBI Taxonomy" id="2897682"/>
    <lineage>
        <taxon>Bacteria</taxon>
        <taxon>Bacillati</taxon>
        <taxon>Bacillota</taxon>
        <taxon>Bacilli</taxon>
        <taxon>Bacillales</taxon>
        <taxon>Paenibacillaceae</taxon>
        <taxon>Paenibacillus</taxon>
    </lineage>
</organism>
<sequence>MNQYKLLTFDIWDTVLRRNSHPDEVKIKTIIHLKHNYPDLILIDNNELNLFRKRQEAEYQIGQGNLKDGFDDEYDIYIVLKEWLKNILVTPMSDEEIDNVVRDLYQAELQHEIDITYLDPNIVNVLSSYTYSKRLFLSDFYTDSSFINEILKAKGLMGEAGTTSMEHGYNKRSSNLFKKIHEIHGISPSEHFHLGDNEYSDVKQPSSLGINTLHYFNKEEEELRRLHNLRFEKRVNNPSSVLGEMNGNIIRELTLNKTSNAYYDEGVKYSLVFLSYILHVIESAKQKKIEKIFYLTREGVFFKQIHDILAKVHPHGDTLPSTELLEVSRLATFSASLREVSIEEFMRVWNQYSIQSMKALFKTLNVDINGYTHLFSKFHLDVEEPIVYPWQNESVIELFNDSEFVNKLDKDIKSKRAELTTYLENHNIIDGNDVFIVDIGWRGTIQDNLAYLLNHSKITGYYFGLYPFINKQLENTEKHSFFNQNEMTMVRHVAPLEMLCNAAMGSVTGYEIKGENVCVCYDESKKETDVHIKYITHFQRGVLDAVEKWYPIIYNQAWTNRELKDFSRELLRELLTVPSSSLAGAFFRLAHNETFGVGEFVEKKRPFPFKQAFKALVSFEGKKQFVQYLEDSSWPQGLLTYFHLKSLISIYNKKVYFKNENKVD</sequence>
<keyword evidence="2" id="KW-1185">Reference proteome</keyword>
<evidence type="ECO:0000313" key="2">
    <source>
        <dbReference type="Proteomes" id="UP000838749"/>
    </source>
</evidence>
<protein>
    <recommendedName>
        <fullName evidence="3">HAD family hydrolase</fullName>
    </recommendedName>
</protein>
<comment type="caution">
    <text evidence="1">The sequence shown here is derived from an EMBL/GenBank/DDBJ whole genome shotgun (WGS) entry which is preliminary data.</text>
</comment>
<dbReference type="SUPFAM" id="SSF56784">
    <property type="entry name" value="HAD-like"/>
    <property type="match status" value="1"/>
</dbReference>
<reference evidence="1" key="1">
    <citation type="submission" date="2021-12" db="EMBL/GenBank/DDBJ databases">
        <authorList>
            <person name="Criscuolo A."/>
        </authorList>
    </citation>
    <scope>NUCLEOTIDE SEQUENCE</scope>
    <source>
        <strain evidence="1">CIP111894</strain>
    </source>
</reference>
<dbReference type="InterPro" id="IPR023214">
    <property type="entry name" value="HAD_sf"/>
</dbReference>
<proteinExistence type="predicted"/>
<evidence type="ECO:0008006" key="3">
    <source>
        <dbReference type="Google" id="ProtNLM"/>
    </source>
</evidence>
<dbReference type="Proteomes" id="UP000838749">
    <property type="component" value="Unassembled WGS sequence"/>
</dbReference>
<dbReference type="Gene3D" id="1.10.150.400">
    <property type="match status" value="1"/>
</dbReference>
<evidence type="ECO:0000313" key="1">
    <source>
        <dbReference type="EMBL" id="CAH1059496.1"/>
    </source>
</evidence>
<dbReference type="Gene3D" id="3.40.50.1000">
    <property type="entry name" value="HAD superfamily/HAD-like"/>
    <property type="match status" value="1"/>
</dbReference>